<name>A0AA88DWF4_FICCA</name>
<evidence type="ECO:0000256" key="1">
    <source>
        <dbReference type="SAM" id="MobiDB-lite"/>
    </source>
</evidence>
<protein>
    <recommendedName>
        <fullName evidence="4">Retrotransposon gag domain-containing protein</fullName>
    </recommendedName>
</protein>
<dbReference type="Proteomes" id="UP001187192">
    <property type="component" value="Unassembled WGS sequence"/>
</dbReference>
<feature type="region of interest" description="Disordered" evidence="1">
    <location>
        <begin position="234"/>
        <end position="303"/>
    </location>
</feature>
<evidence type="ECO:0008006" key="4">
    <source>
        <dbReference type="Google" id="ProtNLM"/>
    </source>
</evidence>
<feature type="compositionally biased region" description="Basic and acidic residues" evidence="1">
    <location>
        <begin position="286"/>
        <end position="303"/>
    </location>
</feature>
<sequence>MSTPYSLLHLMPSLYSMKTSPATMTHIMSPATMTATSLPASLSTSFAPTSTVSLFIGLLQPPVRTPLSNTFNWQQTITDVVNSSVKTIERRLLRTIDHPMTYEDLLKKVKQSLFTQSVMLGTTMPREIRDAIMCKLFPQSLKGPALKWFCQLSLKSIGTFKELAKFSIALVKIANCDDIIALFMLKRGLLPRSSFLDEICNWKPRMIAKVLARARGMIEVEGLWRTATLERLNHSRREQDRGDESDSGQRLTNPLPNESCDTSHHNKWSRRLPSPPKYALENPFQIERDYTESQRDSVRKHMS</sequence>
<evidence type="ECO:0000313" key="3">
    <source>
        <dbReference type="Proteomes" id="UP001187192"/>
    </source>
</evidence>
<feature type="compositionally biased region" description="Polar residues" evidence="1">
    <location>
        <begin position="248"/>
        <end position="260"/>
    </location>
</feature>
<feature type="compositionally biased region" description="Basic and acidic residues" evidence="1">
    <location>
        <begin position="234"/>
        <end position="244"/>
    </location>
</feature>
<keyword evidence="3" id="KW-1185">Reference proteome</keyword>
<accession>A0AA88DWF4</accession>
<organism evidence="2 3">
    <name type="scientific">Ficus carica</name>
    <name type="common">Common fig</name>
    <dbReference type="NCBI Taxonomy" id="3494"/>
    <lineage>
        <taxon>Eukaryota</taxon>
        <taxon>Viridiplantae</taxon>
        <taxon>Streptophyta</taxon>
        <taxon>Embryophyta</taxon>
        <taxon>Tracheophyta</taxon>
        <taxon>Spermatophyta</taxon>
        <taxon>Magnoliopsida</taxon>
        <taxon>eudicotyledons</taxon>
        <taxon>Gunneridae</taxon>
        <taxon>Pentapetalae</taxon>
        <taxon>rosids</taxon>
        <taxon>fabids</taxon>
        <taxon>Rosales</taxon>
        <taxon>Moraceae</taxon>
        <taxon>Ficeae</taxon>
        <taxon>Ficus</taxon>
    </lineage>
</organism>
<reference evidence="2" key="1">
    <citation type="submission" date="2023-07" db="EMBL/GenBank/DDBJ databases">
        <title>draft genome sequence of fig (Ficus carica).</title>
        <authorList>
            <person name="Takahashi T."/>
            <person name="Nishimura K."/>
        </authorList>
    </citation>
    <scope>NUCLEOTIDE SEQUENCE</scope>
</reference>
<proteinExistence type="predicted"/>
<comment type="caution">
    <text evidence="2">The sequence shown here is derived from an EMBL/GenBank/DDBJ whole genome shotgun (WGS) entry which is preliminary data.</text>
</comment>
<evidence type="ECO:0000313" key="2">
    <source>
        <dbReference type="EMBL" id="GMN63117.1"/>
    </source>
</evidence>
<dbReference type="AlphaFoldDB" id="A0AA88DWF4"/>
<dbReference type="EMBL" id="BTGU01000142">
    <property type="protein sequence ID" value="GMN63117.1"/>
    <property type="molecule type" value="Genomic_DNA"/>
</dbReference>
<gene>
    <name evidence="2" type="ORF">TIFTF001_032191</name>
</gene>